<sequence length="267" mass="30213">MTKPNHLKQHYLAITFCLVTSCLYAQEVTRIEVSGKLIGTDDAEGVTIFNTSSNKGTVADSQGYFILEVALNDVLEISALQYEAKTVSVNQEVISSKQLRLFLVDKVNALKEVLLLSSSLSGNLLADIDNVVAQKKMEMNFGNLSDLEFPEDEFTKVDNELVKQGQLNNGLNVASVFGLNKLINRPIKKRSLPVEEVKLEKVLAEKYTPEFFNNNFQIPLNQVEAFIRFVVLNGLTKNLLHNDQEFMFLEFLQKQSLEFKKQDDERN</sequence>
<dbReference type="Proteomes" id="UP000625976">
    <property type="component" value="Unassembled WGS sequence"/>
</dbReference>
<dbReference type="Pfam" id="PF13715">
    <property type="entry name" value="CarbopepD_reg_2"/>
    <property type="match status" value="1"/>
</dbReference>
<evidence type="ECO:0000313" key="2">
    <source>
        <dbReference type="Proteomes" id="UP000625976"/>
    </source>
</evidence>
<dbReference type="InterPro" id="IPR008969">
    <property type="entry name" value="CarboxyPept-like_regulatory"/>
</dbReference>
<comment type="caution">
    <text evidence="1">The sequence shown here is derived from an EMBL/GenBank/DDBJ whole genome shotgun (WGS) entry which is preliminary data.</text>
</comment>
<dbReference type="AlphaFoldDB" id="A0A917LLJ6"/>
<protein>
    <recommendedName>
        <fullName evidence="3">Carboxypeptidase-like regulatory domain-containing protein</fullName>
    </recommendedName>
</protein>
<dbReference type="PROSITE" id="PS51257">
    <property type="entry name" value="PROKAR_LIPOPROTEIN"/>
    <property type="match status" value="1"/>
</dbReference>
<evidence type="ECO:0000313" key="1">
    <source>
        <dbReference type="EMBL" id="GGG41386.1"/>
    </source>
</evidence>
<organism evidence="1 2">
    <name type="scientific">Bizionia arctica</name>
    <dbReference type="NCBI Taxonomy" id="1495645"/>
    <lineage>
        <taxon>Bacteria</taxon>
        <taxon>Pseudomonadati</taxon>
        <taxon>Bacteroidota</taxon>
        <taxon>Flavobacteriia</taxon>
        <taxon>Flavobacteriales</taxon>
        <taxon>Flavobacteriaceae</taxon>
        <taxon>Bizionia</taxon>
    </lineage>
</organism>
<proteinExistence type="predicted"/>
<reference evidence="1" key="1">
    <citation type="journal article" date="2014" name="Int. J. Syst. Evol. Microbiol.">
        <title>Complete genome sequence of Corynebacterium casei LMG S-19264T (=DSM 44701T), isolated from a smear-ripened cheese.</title>
        <authorList>
            <consortium name="US DOE Joint Genome Institute (JGI-PGF)"/>
            <person name="Walter F."/>
            <person name="Albersmeier A."/>
            <person name="Kalinowski J."/>
            <person name="Ruckert C."/>
        </authorList>
    </citation>
    <scope>NUCLEOTIDE SEQUENCE</scope>
    <source>
        <strain evidence="1">CGMCC 1.12751</strain>
    </source>
</reference>
<keyword evidence="2" id="KW-1185">Reference proteome</keyword>
<dbReference type="SUPFAM" id="SSF49464">
    <property type="entry name" value="Carboxypeptidase regulatory domain-like"/>
    <property type="match status" value="1"/>
</dbReference>
<evidence type="ECO:0008006" key="3">
    <source>
        <dbReference type="Google" id="ProtNLM"/>
    </source>
</evidence>
<name>A0A917LLJ6_9FLAO</name>
<gene>
    <name evidence="1" type="ORF">GCM10010976_11260</name>
</gene>
<accession>A0A917LLJ6</accession>
<reference evidence="1" key="2">
    <citation type="submission" date="2020-09" db="EMBL/GenBank/DDBJ databases">
        <authorList>
            <person name="Sun Q."/>
            <person name="Zhou Y."/>
        </authorList>
    </citation>
    <scope>NUCLEOTIDE SEQUENCE</scope>
    <source>
        <strain evidence="1">CGMCC 1.12751</strain>
    </source>
</reference>
<dbReference type="EMBL" id="BMFQ01000001">
    <property type="protein sequence ID" value="GGG41386.1"/>
    <property type="molecule type" value="Genomic_DNA"/>
</dbReference>